<name>A0A7C9UYP1_9PROT</name>
<dbReference type="Pfam" id="PF14216">
    <property type="entry name" value="DUF4326"/>
    <property type="match status" value="1"/>
</dbReference>
<proteinExistence type="predicted"/>
<comment type="caution">
    <text evidence="2">The sequence shown here is derived from an EMBL/GenBank/DDBJ whole genome shotgun (WGS) entry which is preliminary data.</text>
</comment>
<organism evidence="2 3">
    <name type="scientific">Magnetospirillum aberrantis SpK</name>
    <dbReference type="NCBI Taxonomy" id="908842"/>
    <lineage>
        <taxon>Bacteria</taxon>
        <taxon>Pseudomonadati</taxon>
        <taxon>Pseudomonadota</taxon>
        <taxon>Alphaproteobacteria</taxon>
        <taxon>Rhodospirillales</taxon>
        <taxon>Rhodospirillaceae</taxon>
        <taxon>Magnetospirillum</taxon>
    </lineage>
</organism>
<keyword evidence="3" id="KW-1185">Reference proteome</keyword>
<reference evidence="2 3" key="1">
    <citation type="submission" date="2020-02" db="EMBL/GenBank/DDBJ databases">
        <authorList>
            <person name="Dziuba M."/>
            <person name="Kuznetsov B."/>
            <person name="Mardanov A."/>
            <person name="Ravin N."/>
            <person name="Grouzdev D."/>
        </authorList>
    </citation>
    <scope>NUCLEOTIDE SEQUENCE [LARGE SCALE GENOMIC DNA]</scope>
    <source>
        <strain evidence="2 3">SpK</strain>
    </source>
</reference>
<evidence type="ECO:0000313" key="3">
    <source>
        <dbReference type="Proteomes" id="UP000480684"/>
    </source>
</evidence>
<dbReference type="Proteomes" id="UP000480684">
    <property type="component" value="Unassembled WGS sequence"/>
</dbReference>
<accession>A0A7C9UYP1</accession>
<feature type="domain" description="DUF4326" evidence="1">
    <location>
        <begin position="17"/>
        <end position="125"/>
    </location>
</feature>
<dbReference type="EMBL" id="JAAIYP010000034">
    <property type="protein sequence ID" value="NFV80055.1"/>
    <property type="molecule type" value="Genomic_DNA"/>
</dbReference>
<dbReference type="InterPro" id="IPR025475">
    <property type="entry name" value="DUF4326"/>
</dbReference>
<evidence type="ECO:0000259" key="1">
    <source>
        <dbReference type="Pfam" id="PF14216"/>
    </source>
</evidence>
<gene>
    <name evidence="2" type="ORF">G4223_08025</name>
</gene>
<protein>
    <submittedName>
        <fullName evidence="2">DUF4326 domain-containing protein</fullName>
    </submittedName>
</protein>
<sequence length="131" mass="14839">MEFRWRTSAMPDRIQRQRTKGWKMPENTVYVGRGTQWGNPFDDPALYGDNARRAGLFRKFLMDAEATCLGPRPEEVVPGVVWPVVLTELGERGQTVLRRLSELRGKNLACWCPAGCACHADVLIEFANKDS</sequence>
<dbReference type="AlphaFoldDB" id="A0A7C9UYP1"/>
<evidence type="ECO:0000313" key="2">
    <source>
        <dbReference type="EMBL" id="NFV80055.1"/>
    </source>
</evidence>